<sequence length="760" mass="81390">MNKAITDGVIFDPPPFSDGLDVWASGDGTPGSPTYAGAAPGSFVPADQNFDGCLEVVKVETVQSVRHMGETPILPGCYLRISTRVKCTGGPLPAVRIAGWAGRADGTPLSGATQTGPSVQLTAYGEVVEVSAIVGTGDRGGVDMVWSGAAYGHFGLDITGPNSALVRIDDFTIEDVTSIYLRDILAFVDVRDYGATGDGTTDDSAAFEAADAAAGGRTVNVPEGTYYLGGNVTMDNPVTFEGTLVQPQQYSFVMQRNFDYDSYLRAFGNEEEALKKAVRALFSPNDHESLDLCGRRIAIFAPLDVSAAAGTETFAQRRVIRHGQIVAASTGDWEDEVASSEASYAPANPKVLTDVVNVGAITRGMRVTGPGVGREVFVVSRNLAGRTVTLSRPLHGGAGTRTYGFRRYRYMLDFSGFDALSVFGMEDIEFQCQGLASAVMLPRDGTGNQIRDCFFTKPKDRGVTSIGTGCQGLQVDDCQFLSAESSELVQNRSSIALNTNNNDVKLRGNRCVHFRHFAVLGGQGSMVVGNHFFHGDSAPQGVRRAGIVIANTNCQTTLSGNYIDNGFIEWTNEHDATPDLGAEFSYGALTLTGNTFLVSDAKTSFSFLVVKPHGTGHFIQGLAVVGNVFKSVKGNIDSIEAVDDSFAGLNLSRLRNIEIRANTFNGINSPTFNPASVKHTQNTPARNWTISPGGKLPFGGRPRFIESVVPERRILQGSATHFGHFYTLPDDDPAQRTFRVVWSEQVTGTVRAMVRADNPA</sequence>
<dbReference type="AlphaFoldDB" id="A0A5J5GIW8"/>
<keyword evidence="3" id="KW-1185">Reference proteome</keyword>
<evidence type="ECO:0000313" key="2">
    <source>
        <dbReference type="EMBL" id="KAA9008189.1"/>
    </source>
</evidence>
<dbReference type="EMBL" id="VYQE01000003">
    <property type="protein sequence ID" value="KAA9008189.1"/>
    <property type="molecule type" value="Genomic_DNA"/>
</dbReference>
<dbReference type="InterPro" id="IPR011050">
    <property type="entry name" value="Pectin_lyase_fold/virulence"/>
</dbReference>
<name>A0A5J5GIW8_9RHOB</name>
<organism evidence="2 3">
    <name type="scientific">Histidinibacterium aquaticum</name>
    <dbReference type="NCBI Taxonomy" id="2613962"/>
    <lineage>
        <taxon>Bacteria</taxon>
        <taxon>Pseudomonadati</taxon>
        <taxon>Pseudomonadota</taxon>
        <taxon>Alphaproteobacteria</taxon>
        <taxon>Rhodobacterales</taxon>
        <taxon>Paracoccaceae</taxon>
        <taxon>Histidinibacterium</taxon>
    </lineage>
</organism>
<reference evidence="2 3" key="1">
    <citation type="submission" date="2019-09" db="EMBL/GenBank/DDBJ databases">
        <authorList>
            <person name="Park J.-S."/>
            <person name="Choi H.-J."/>
        </authorList>
    </citation>
    <scope>NUCLEOTIDE SEQUENCE [LARGE SCALE GENOMIC DNA]</scope>
    <source>
        <strain evidence="2 3">176SS1-4</strain>
    </source>
</reference>
<dbReference type="InterPro" id="IPR012334">
    <property type="entry name" value="Pectin_lyas_fold"/>
</dbReference>
<feature type="domain" description="Rhamnogalacturonase A/B/Epimerase-like pectate lyase" evidence="1">
    <location>
        <begin position="187"/>
        <end position="243"/>
    </location>
</feature>
<dbReference type="Proteomes" id="UP000326554">
    <property type="component" value="Unassembled WGS sequence"/>
</dbReference>
<dbReference type="Pfam" id="PF12708">
    <property type="entry name" value="Pect-lyase_RHGA_epim"/>
    <property type="match status" value="1"/>
</dbReference>
<protein>
    <submittedName>
        <fullName evidence="2">Right-handed parallel beta-helix repeat-containing protein</fullName>
    </submittedName>
</protein>
<evidence type="ECO:0000313" key="3">
    <source>
        <dbReference type="Proteomes" id="UP000326554"/>
    </source>
</evidence>
<evidence type="ECO:0000259" key="1">
    <source>
        <dbReference type="Pfam" id="PF12708"/>
    </source>
</evidence>
<comment type="caution">
    <text evidence="2">The sequence shown here is derived from an EMBL/GenBank/DDBJ whole genome shotgun (WGS) entry which is preliminary data.</text>
</comment>
<accession>A0A5J5GIW8</accession>
<proteinExistence type="predicted"/>
<dbReference type="RefSeq" id="WP_150445472.1">
    <property type="nucleotide sequence ID" value="NZ_VYQE01000003.1"/>
</dbReference>
<dbReference type="InterPro" id="IPR024535">
    <property type="entry name" value="RHGA/B-epi-like_pectate_lyase"/>
</dbReference>
<dbReference type="SUPFAM" id="SSF51126">
    <property type="entry name" value="Pectin lyase-like"/>
    <property type="match status" value="1"/>
</dbReference>
<dbReference type="Gene3D" id="2.160.20.10">
    <property type="entry name" value="Single-stranded right-handed beta-helix, Pectin lyase-like"/>
    <property type="match status" value="2"/>
</dbReference>
<gene>
    <name evidence="2" type="ORF">F3S47_11870</name>
</gene>